<dbReference type="EMBL" id="BK035350">
    <property type="protein sequence ID" value="DAG95112.1"/>
    <property type="molecule type" value="Genomic_DNA"/>
</dbReference>
<reference evidence="1" key="1">
    <citation type="journal article" date="2021" name="Proc. Natl. Acad. Sci. U.S.A.">
        <title>A Catalog of Tens of Thousands of Viruses from Human Metagenomes Reveals Hidden Associations with Chronic Diseases.</title>
        <authorList>
            <person name="Tisza M.J."/>
            <person name="Buck C.B."/>
        </authorList>
    </citation>
    <scope>NUCLEOTIDE SEQUENCE</scope>
    <source>
        <strain evidence="1">CtS9I1</strain>
    </source>
</reference>
<accession>A0A8S5VQ22</accession>
<organism evidence="1">
    <name type="scientific">Ackermannviridae sp</name>
    <dbReference type="NCBI Taxonomy" id="2831612"/>
    <lineage>
        <taxon>Viruses</taxon>
        <taxon>Duplodnaviria</taxon>
        <taxon>Heunggongvirae</taxon>
        <taxon>Uroviricota</taxon>
        <taxon>Caudoviricetes</taxon>
        <taxon>Pantevenvirales</taxon>
        <taxon>Ackermannviridae</taxon>
    </lineage>
</organism>
<evidence type="ECO:0000313" key="1">
    <source>
        <dbReference type="EMBL" id="DAG95112.1"/>
    </source>
</evidence>
<protein>
    <submittedName>
        <fullName evidence="1">PVL ORF-50-like family</fullName>
    </submittedName>
</protein>
<sequence length="241" mass="27713">MGKRIDLTGKRFGRWTVVSESDLRDCNGNIMWNCKCDCGREKAVSGNSLRKGCSTSCGCYNHDVITKFGGAVYKEKLHSVWASIKSRCNCETDNAYHNYGKRGITVCKEWEHDYHAFKTWALENGYKPGMWIDRVDNNKGYSPENCEFKTPKEQQRNKRTNVNIVINGVSHCMKEWAEISGINYATIAQRYYAGIRPEKILDPVDMSRSHSELIKAALKEKRPNKENPRTEIFIEELEVNL</sequence>
<proteinExistence type="predicted"/>
<name>A0A8S5VQ22_9CAUD</name>